<comment type="subunit">
    <text evidence="9">Forms a complex with TatC.</text>
</comment>
<comment type="subcellular location">
    <subcellularLocation>
        <location evidence="1 9">Cell membrane</location>
        <topology evidence="1 9">Single-pass membrane protein</topology>
    </subcellularLocation>
</comment>
<dbReference type="NCBIfam" id="TIGR01411">
    <property type="entry name" value="tatAE"/>
    <property type="match status" value="1"/>
</dbReference>
<feature type="transmembrane region" description="Helical" evidence="9">
    <location>
        <begin position="6"/>
        <end position="22"/>
    </location>
</feature>
<dbReference type="HAMAP" id="MF_00236">
    <property type="entry name" value="TatA_E"/>
    <property type="match status" value="1"/>
</dbReference>
<evidence type="ECO:0000313" key="10">
    <source>
        <dbReference type="EMBL" id="MBU9713776.1"/>
    </source>
</evidence>
<keyword evidence="5 9" id="KW-0653">Protein transport</keyword>
<gene>
    <name evidence="9" type="primary">tatA</name>
    <name evidence="10" type="ORF">KS419_18770</name>
</gene>
<keyword evidence="3 9" id="KW-1003">Cell membrane</keyword>
<evidence type="ECO:0000256" key="3">
    <source>
        <dbReference type="ARBA" id="ARBA00022475"/>
    </source>
</evidence>
<dbReference type="Pfam" id="PF02416">
    <property type="entry name" value="TatA_B_E"/>
    <property type="match status" value="1"/>
</dbReference>
<dbReference type="RefSeq" id="WP_217067923.1">
    <property type="nucleotide sequence ID" value="NZ_JAHQCS010000151.1"/>
</dbReference>
<evidence type="ECO:0000256" key="8">
    <source>
        <dbReference type="ARBA" id="ARBA00023136"/>
    </source>
</evidence>
<comment type="similarity">
    <text evidence="9">Belongs to the TatA/E family.</text>
</comment>
<name>A0ABS6JJB4_9BACI</name>
<comment type="caution">
    <text evidence="10">The sequence shown here is derived from an EMBL/GenBank/DDBJ whole genome shotgun (WGS) entry which is preliminary data.</text>
</comment>
<dbReference type="InterPro" id="IPR006312">
    <property type="entry name" value="TatA/E"/>
</dbReference>
<protein>
    <recommendedName>
        <fullName evidence="9">Sec-independent protein translocase protein TatA</fullName>
    </recommendedName>
</protein>
<sequence length="69" mass="7624">MLSNIGLPGLIVIIVLALMIFGPNKLPELGRALGISIKEFKKTTKEFTGDVTEQIDEVNRDVKKITDLK</sequence>
<reference evidence="10 11" key="1">
    <citation type="submission" date="2021-06" db="EMBL/GenBank/DDBJ databases">
        <title>Bacillus sp. RD4P76, an endophyte from a halophyte.</title>
        <authorList>
            <person name="Sun J.-Q."/>
        </authorList>
    </citation>
    <scope>NUCLEOTIDE SEQUENCE [LARGE SCALE GENOMIC DNA]</scope>
    <source>
        <strain evidence="10 11">CGMCC 1.15917</strain>
    </source>
</reference>
<evidence type="ECO:0000256" key="6">
    <source>
        <dbReference type="ARBA" id="ARBA00022989"/>
    </source>
</evidence>
<dbReference type="PANTHER" id="PTHR42982:SF1">
    <property type="entry name" value="SEC-INDEPENDENT PROTEIN TRANSLOCASE PROTEIN TATA"/>
    <property type="match status" value="1"/>
</dbReference>
<keyword evidence="7 9" id="KW-0811">Translocation</keyword>
<evidence type="ECO:0000256" key="4">
    <source>
        <dbReference type="ARBA" id="ARBA00022692"/>
    </source>
</evidence>
<dbReference type="EMBL" id="JAHQCS010000151">
    <property type="protein sequence ID" value="MBU9713776.1"/>
    <property type="molecule type" value="Genomic_DNA"/>
</dbReference>
<evidence type="ECO:0000256" key="5">
    <source>
        <dbReference type="ARBA" id="ARBA00022927"/>
    </source>
</evidence>
<proteinExistence type="inferred from homology"/>
<dbReference type="NCBIfam" id="NF011430">
    <property type="entry name" value="PRK14861.1"/>
    <property type="match status" value="1"/>
</dbReference>
<accession>A0ABS6JJB4</accession>
<keyword evidence="2 9" id="KW-0813">Transport</keyword>
<keyword evidence="8 9" id="KW-0472">Membrane</keyword>
<keyword evidence="6 9" id="KW-1133">Transmembrane helix</keyword>
<dbReference type="InterPro" id="IPR003369">
    <property type="entry name" value="TatA/B/E"/>
</dbReference>
<dbReference type="Proteomes" id="UP000784880">
    <property type="component" value="Unassembled WGS sequence"/>
</dbReference>
<evidence type="ECO:0000256" key="1">
    <source>
        <dbReference type="ARBA" id="ARBA00004162"/>
    </source>
</evidence>
<dbReference type="PANTHER" id="PTHR42982">
    <property type="entry name" value="SEC-INDEPENDENT PROTEIN TRANSLOCASE PROTEIN TATA"/>
    <property type="match status" value="1"/>
</dbReference>
<keyword evidence="11" id="KW-1185">Reference proteome</keyword>
<organism evidence="10 11">
    <name type="scientific">Evansella tamaricis</name>
    <dbReference type="NCBI Taxonomy" id="2069301"/>
    <lineage>
        <taxon>Bacteria</taxon>
        <taxon>Bacillati</taxon>
        <taxon>Bacillota</taxon>
        <taxon>Bacilli</taxon>
        <taxon>Bacillales</taxon>
        <taxon>Bacillaceae</taxon>
        <taxon>Evansella</taxon>
    </lineage>
</organism>
<keyword evidence="4 9" id="KW-0812">Transmembrane</keyword>
<evidence type="ECO:0000256" key="9">
    <source>
        <dbReference type="HAMAP-Rule" id="MF_00236"/>
    </source>
</evidence>
<comment type="function">
    <text evidence="9">Part of the twin-arginine translocation (Tat) system that transports large folded proteins containing a characteristic twin-arginine motif in their signal peptide across membranes. TatA could form the protein-conducting channel of the Tat system.</text>
</comment>
<evidence type="ECO:0000313" key="11">
    <source>
        <dbReference type="Proteomes" id="UP000784880"/>
    </source>
</evidence>
<evidence type="ECO:0000256" key="2">
    <source>
        <dbReference type="ARBA" id="ARBA00022448"/>
    </source>
</evidence>
<evidence type="ECO:0000256" key="7">
    <source>
        <dbReference type="ARBA" id="ARBA00023010"/>
    </source>
</evidence>